<proteinExistence type="inferred from homology"/>
<dbReference type="AlphaFoldDB" id="A0AAV1PVR2"/>
<dbReference type="Pfam" id="PF12874">
    <property type="entry name" value="zf-met"/>
    <property type="match status" value="1"/>
</dbReference>
<keyword evidence="4 8" id="KW-0863">Zinc-finger</keyword>
<feature type="region of interest" description="Disordered" evidence="9">
    <location>
        <begin position="77"/>
        <end position="115"/>
    </location>
</feature>
<feature type="compositionally biased region" description="Acidic residues" evidence="9">
    <location>
        <begin position="339"/>
        <end position="349"/>
    </location>
</feature>
<dbReference type="GO" id="GO:0000978">
    <property type="term" value="F:RNA polymerase II cis-regulatory region sequence-specific DNA binding"/>
    <property type="evidence" value="ECO:0007669"/>
    <property type="project" value="TreeGrafter"/>
</dbReference>
<protein>
    <submittedName>
        <fullName evidence="11">Zinc finger and BTB domain-containing protein 17-like</fullName>
    </submittedName>
</protein>
<dbReference type="FunFam" id="3.30.160.60:FF:000086">
    <property type="entry name" value="transcription factor E4F1 isoform X1"/>
    <property type="match status" value="1"/>
</dbReference>
<dbReference type="PROSITE" id="PS50157">
    <property type="entry name" value="ZINC_FINGER_C2H2_2"/>
    <property type="match status" value="10"/>
</dbReference>
<feature type="compositionally biased region" description="Polar residues" evidence="9">
    <location>
        <begin position="474"/>
        <end position="495"/>
    </location>
</feature>
<dbReference type="FunFam" id="3.30.160.60:FF:002343">
    <property type="entry name" value="Zinc finger protein 33A"/>
    <property type="match status" value="1"/>
</dbReference>
<reference evidence="11 12" key="1">
    <citation type="submission" date="2024-01" db="EMBL/GenBank/DDBJ databases">
        <authorList>
            <person name="Alioto T."/>
            <person name="Alioto T."/>
            <person name="Gomez Garrido J."/>
        </authorList>
    </citation>
    <scope>NUCLEOTIDE SEQUENCE [LARGE SCALE GENOMIC DNA]</scope>
</reference>
<dbReference type="EMBL" id="CAWUFR010000270">
    <property type="protein sequence ID" value="CAK6974732.1"/>
    <property type="molecule type" value="Genomic_DNA"/>
</dbReference>
<evidence type="ECO:0000256" key="4">
    <source>
        <dbReference type="ARBA" id="ARBA00022771"/>
    </source>
</evidence>
<keyword evidence="2" id="KW-0479">Metal-binding</keyword>
<dbReference type="Pfam" id="PF00096">
    <property type="entry name" value="zf-C2H2"/>
    <property type="match status" value="6"/>
</dbReference>
<dbReference type="SMART" id="SM00355">
    <property type="entry name" value="ZnF_C2H2"/>
    <property type="match status" value="11"/>
</dbReference>
<feature type="compositionally biased region" description="Acidic residues" evidence="9">
    <location>
        <begin position="558"/>
        <end position="567"/>
    </location>
</feature>
<dbReference type="Proteomes" id="UP001314229">
    <property type="component" value="Unassembled WGS sequence"/>
</dbReference>
<comment type="similarity">
    <text evidence="1">Belongs to the krueppel C2H2-type zinc-finger protein family.</text>
</comment>
<feature type="region of interest" description="Disordered" evidence="9">
    <location>
        <begin position="338"/>
        <end position="362"/>
    </location>
</feature>
<evidence type="ECO:0000256" key="8">
    <source>
        <dbReference type="PROSITE-ProRule" id="PRU00042"/>
    </source>
</evidence>
<evidence type="ECO:0000256" key="7">
    <source>
        <dbReference type="ARBA" id="ARBA00023242"/>
    </source>
</evidence>
<feature type="compositionally biased region" description="Low complexity" evidence="9">
    <location>
        <begin position="90"/>
        <end position="99"/>
    </location>
</feature>
<feature type="compositionally biased region" description="Basic residues" evidence="9">
    <location>
        <begin position="574"/>
        <end position="587"/>
    </location>
</feature>
<dbReference type="FunFam" id="3.30.160.60:FF:000038">
    <property type="entry name" value="Zinc finger protein 624"/>
    <property type="match status" value="1"/>
</dbReference>
<feature type="domain" description="C2H2-type" evidence="10">
    <location>
        <begin position="849"/>
        <end position="876"/>
    </location>
</feature>
<evidence type="ECO:0000256" key="3">
    <source>
        <dbReference type="ARBA" id="ARBA00022737"/>
    </source>
</evidence>
<feature type="compositionally biased region" description="Acidic residues" evidence="9">
    <location>
        <begin position="272"/>
        <end position="291"/>
    </location>
</feature>
<dbReference type="FunFam" id="3.30.160.60:FF:000624">
    <property type="entry name" value="zinc finger protein 697"/>
    <property type="match status" value="1"/>
</dbReference>
<sequence>METENRMYEFIMPKADIVRGIISEKMTTAAREILAVVERIVAGYEEEVSGFRLEIDRQRRQLELLLQPQVKLCRIDTEEEEGEDDDEEPTQSSQQSPSQDQKDQTSNTRGLSVKRKHRKLGSVKLRVCLIENSAISVQDQRSKVSKSSVQDLNCPRGMQEADFLNLLRSKFPQLAGQFDVFTADTNKKLYQLEVAALTPEAIQKSLQSSGKGRSVLYIQAKVGCEEQTCVKEREHEHTAEMTQTSNDTMKHTSDPLSRVDINKEDARTQQMEAEDDDDDYYDYDYDNSDDDVGGRTFLDTSDLDDDHVDHDINMYQNPTKLDESATDAPPPSFICALDSEGEVDDDDDWKPDGRDEAHSSNTKTRHSLQLRVCLLKDMQISVLSKRAYKHPVQKLNCPRGLTEADFLDLLRFIFPELPEGDRPFDAFLTDKCKRLQPLRVKTLTPEEILRSIKSTGKGGSALYIQLKRKDEATNDTLSTSSALTGSDETRPQASSHNRRQHHMETEDGDDGEDGGLSEALSSEDLEAESKGDDDDEEDEEEDEVMVDDRDGDWKPDKSDEEQEEGEPELNSSKTTRKLPVKTKRSKQMRSTENSDAPLSCKVCTVLQRSTNMLVKHAWSHVDDPESVCGVCGEHSASAEELKSHLQSHQKTHSCDICGKSFINLSSLKEHTAGHTGQKTYQCDICHKAFHLKRKLTFHQHVHMEDKPFKCDFCPQSFCFQRQLKIHRRRHTGEKPYLCKVCGTSVSDFRALSRHMLIHTGEKRYSCQVCGKCFLSPEKVKEHEKIHTDRIKPHLCDVCCKSFPTAGQLNAHLQTHNKKMSHTCSECGKVMSTLGGLKRHIINHSGKKPYSCSECGQSFLFRNILIAHQKLHLGLKPFLCGVCGKKFARKHYLTVHMRTHNGDRPYKCSLCDKAFTQSHCLKTHMKIHKEEKESAVDGLMLS</sequence>
<feature type="region of interest" description="Disordered" evidence="9">
    <location>
        <begin position="234"/>
        <end position="313"/>
    </location>
</feature>
<evidence type="ECO:0000256" key="6">
    <source>
        <dbReference type="ARBA" id="ARBA00023125"/>
    </source>
</evidence>
<dbReference type="GO" id="GO:0008270">
    <property type="term" value="F:zinc ion binding"/>
    <property type="evidence" value="ECO:0007669"/>
    <property type="project" value="UniProtKB-KW"/>
</dbReference>
<feature type="domain" description="C2H2-type" evidence="10">
    <location>
        <begin position="736"/>
        <end position="763"/>
    </location>
</feature>
<evidence type="ECO:0000259" key="10">
    <source>
        <dbReference type="PROSITE" id="PS50157"/>
    </source>
</evidence>
<dbReference type="SUPFAM" id="SSF57667">
    <property type="entry name" value="beta-beta-alpha zinc fingers"/>
    <property type="match status" value="7"/>
</dbReference>
<feature type="domain" description="C2H2-type" evidence="10">
    <location>
        <begin position="680"/>
        <end position="707"/>
    </location>
</feature>
<dbReference type="FunFam" id="3.30.160.60:FF:001235">
    <property type="entry name" value="Si:ch211-119o8.6"/>
    <property type="match status" value="1"/>
</dbReference>
<dbReference type="FunFam" id="3.30.160.60:FF:000100">
    <property type="entry name" value="Zinc finger 45-like"/>
    <property type="match status" value="1"/>
</dbReference>
<comment type="caution">
    <text evidence="11">The sequence shown here is derived from an EMBL/GenBank/DDBJ whole genome shotgun (WGS) entry which is preliminary data.</text>
</comment>
<dbReference type="PROSITE" id="PS00028">
    <property type="entry name" value="ZINC_FINGER_C2H2_1"/>
    <property type="match status" value="10"/>
</dbReference>
<dbReference type="PANTHER" id="PTHR24393:SF157">
    <property type="entry name" value="ZINC FINGER PROTEIN 76"/>
    <property type="match status" value="1"/>
</dbReference>
<feature type="domain" description="C2H2-type" evidence="10">
    <location>
        <begin position="877"/>
        <end position="904"/>
    </location>
</feature>
<dbReference type="Gene3D" id="3.30.160.60">
    <property type="entry name" value="Classic Zinc Finger"/>
    <property type="match status" value="11"/>
</dbReference>
<evidence type="ECO:0000256" key="1">
    <source>
        <dbReference type="ARBA" id="ARBA00006991"/>
    </source>
</evidence>
<feature type="domain" description="C2H2-type" evidence="10">
    <location>
        <begin position="764"/>
        <end position="791"/>
    </location>
</feature>
<dbReference type="InterPro" id="IPR013087">
    <property type="entry name" value="Znf_C2H2_type"/>
</dbReference>
<feature type="region of interest" description="Disordered" evidence="9">
    <location>
        <begin position="473"/>
        <end position="593"/>
    </location>
</feature>
<accession>A0AAV1PVR2</accession>
<evidence type="ECO:0000256" key="9">
    <source>
        <dbReference type="SAM" id="MobiDB-lite"/>
    </source>
</evidence>
<feature type="domain" description="C2H2-type" evidence="10">
    <location>
        <begin position="652"/>
        <end position="679"/>
    </location>
</feature>
<evidence type="ECO:0000313" key="11">
    <source>
        <dbReference type="EMBL" id="CAK6974732.1"/>
    </source>
</evidence>
<keyword evidence="3" id="KW-0677">Repeat</keyword>
<organism evidence="11 12">
    <name type="scientific">Scomber scombrus</name>
    <name type="common">Atlantic mackerel</name>
    <name type="synonym">Scomber vernalis</name>
    <dbReference type="NCBI Taxonomy" id="13677"/>
    <lineage>
        <taxon>Eukaryota</taxon>
        <taxon>Metazoa</taxon>
        <taxon>Chordata</taxon>
        <taxon>Craniata</taxon>
        <taxon>Vertebrata</taxon>
        <taxon>Euteleostomi</taxon>
        <taxon>Actinopterygii</taxon>
        <taxon>Neopterygii</taxon>
        <taxon>Teleostei</taxon>
        <taxon>Neoteleostei</taxon>
        <taxon>Acanthomorphata</taxon>
        <taxon>Pelagiaria</taxon>
        <taxon>Scombriformes</taxon>
        <taxon>Scombridae</taxon>
        <taxon>Scomber</taxon>
    </lineage>
</organism>
<gene>
    <name evidence="11" type="ORF">FSCOSCO3_A035720</name>
</gene>
<keyword evidence="7" id="KW-0539">Nucleus</keyword>
<evidence type="ECO:0000313" key="12">
    <source>
        <dbReference type="Proteomes" id="UP001314229"/>
    </source>
</evidence>
<feature type="compositionally biased region" description="Acidic residues" evidence="9">
    <location>
        <begin position="77"/>
        <end position="89"/>
    </location>
</feature>
<name>A0AAV1PVR2_SCOSC</name>
<dbReference type="GO" id="GO:0005634">
    <property type="term" value="C:nucleus"/>
    <property type="evidence" value="ECO:0007669"/>
    <property type="project" value="TreeGrafter"/>
</dbReference>
<dbReference type="PANTHER" id="PTHR24393">
    <property type="entry name" value="ZINC FINGER PROTEIN"/>
    <property type="match status" value="1"/>
</dbReference>
<dbReference type="InterPro" id="IPR036236">
    <property type="entry name" value="Znf_C2H2_sf"/>
</dbReference>
<feature type="compositionally biased region" description="Basic and acidic residues" evidence="9">
    <location>
        <begin position="546"/>
        <end position="557"/>
    </location>
</feature>
<feature type="domain" description="C2H2-type" evidence="10">
    <location>
        <begin position="821"/>
        <end position="848"/>
    </location>
</feature>
<keyword evidence="5" id="KW-0862">Zinc</keyword>
<feature type="domain" description="C2H2-type" evidence="10">
    <location>
        <begin position="793"/>
        <end position="820"/>
    </location>
</feature>
<evidence type="ECO:0000256" key="5">
    <source>
        <dbReference type="ARBA" id="ARBA00022833"/>
    </source>
</evidence>
<keyword evidence="12" id="KW-1185">Reference proteome</keyword>
<keyword evidence="6" id="KW-0238">DNA-binding</keyword>
<evidence type="ECO:0000256" key="2">
    <source>
        <dbReference type="ARBA" id="ARBA00022723"/>
    </source>
</evidence>
<dbReference type="GO" id="GO:0001228">
    <property type="term" value="F:DNA-binding transcription activator activity, RNA polymerase II-specific"/>
    <property type="evidence" value="ECO:0007669"/>
    <property type="project" value="TreeGrafter"/>
</dbReference>
<feature type="domain" description="C2H2-type" evidence="10">
    <location>
        <begin position="708"/>
        <end position="735"/>
    </location>
</feature>
<feature type="domain" description="C2H2-type" evidence="10">
    <location>
        <begin position="905"/>
        <end position="932"/>
    </location>
</feature>
<feature type="compositionally biased region" description="Acidic residues" evidence="9">
    <location>
        <begin position="506"/>
        <end position="545"/>
    </location>
</feature>